<dbReference type="EMBL" id="KN837209">
    <property type="protein sequence ID" value="KIJ33659.1"/>
    <property type="molecule type" value="Genomic_DNA"/>
</dbReference>
<protein>
    <submittedName>
        <fullName evidence="2">Uncharacterized protein</fullName>
    </submittedName>
</protein>
<accession>A0A0C9UFS9</accession>
<evidence type="ECO:0000313" key="2">
    <source>
        <dbReference type="EMBL" id="KIJ33659.1"/>
    </source>
</evidence>
<dbReference type="HOGENOM" id="CLU_2334975_0_0_1"/>
<gene>
    <name evidence="2" type="ORF">M422DRAFT_264275</name>
</gene>
<dbReference type="Proteomes" id="UP000054279">
    <property type="component" value="Unassembled WGS sequence"/>
</dbReference>
<evidence type="ECO:0000256" key="1">
    <source>
        <dbReference type="SAM" id="MobiDB-lite"/>
    </source>
</evidence>
<proteinExistence type="predicted"/>
<feature type="region of interest" description="Disordered" evidence="1">
    <location>
        <begin position="1"/>
        <end position="81"/>
    </location>
</feature>
<feature type="compositionally biased region" description="Basic residues" evidence="1">
    <location>
        <begin position="1"/>
        <end position="15"/>
    </location>
</feature>
<feature type="compositionally biased region" description="Polar residues" evidence="1">
    <location>
        <begin position="59"/>
        <end position="72"/>
    </location>
</feature>
<evidence type="ECO:0000313" key="3">
    <source>
        <dbReference type="Proteomes" id="UP000054279"/>
    </source>
</evidence>
<organism evidence="2 3">
    <name type="scientific">Sphaerobolus stellatus (strain SS14)</name>
    <dbReference type="NCBI Taxonomy" id="990650"/>
    <lineage>
        <taxon>Eukaryota</taxon>
        <taxon>Fungi</taxon>
        <taxon>Dikarya</taxon>
        <taxon>Basidiomycota</taxon>
        <taxon>Agaricomycotina</taxon>
        <taxon>Agaricomycetes</taxon>
        <taxon>Phallomycetidae</taxon>
        <taxon>Geastrales</taxon>
        <taxon>Sphaerobolaceae</taxon>
        <taxon>Sphaerobolus</taxon>
    </lineage>
</organism>
<reference evidence="2 3" key="1">
    <citation type="submission" date="2014-06" db="EMBL/GenBank/DDBJ databases">
        <title>Evolutionary Origins and Diversification of the Mycorrhizal Mutualists.</title>
        <authorList>
            <consortium name="DOE Joint Genome Institute"/>
            <consortium name="Mycorrhizal Genomics Consortium"/>
            <person name="Kohler A."/>
            <person name="Kuo A."/>
            <person name="Nagy L.G."/>
            <person name="Floudas D."/>
            <person name="Copeland A."/>
            <person name="Barry K.W."/>
            <person name="Cichocki N."/>
            <person name="Veneault-Fourrey C."/>
            <person name="LaButti K."/>
            <person name="Lindquist E.A."/>
            <person name="Lipzen A."/>
            <person name="Lundell T."/>
            <person name="Morin E."/>
            <person name="Murat C."/>
            <person name="Riley R."/>
            <person name="Ohm R."/>
            <person name="Sun H."/>
            <person name="Tunlid A."/>
            <person name="Henrissat B."/>
            <person name="Grigoriev I.V."/>
            <person name="Hibbett D.S."/>
            <person name="Martin F."/>
        </authorList>
    </citation>
    <scope>NUCLEOTIDE SEQUENCE [LARGE SCALE GENOMIC DNA]</scope>
    <source>
        <strain evidence="2 3">SS14</strain>
    </source>
</reference>
<dbReference type="AlphaFoldDB" id="A0A0C9UFS9"/>
<name>A0A0C9UFS9_SPHS4</name>
<feature type="compositionally biased region" description="Polar residues" evidence="1">
    <location>
        <begin position="17"/>
        <end position="31"/>
    </location>
</feature>
<sequence>MASRGRGHPKRRHIGQSKGSQIVLSSETTPTAPKPQLLHRTRLTIKVPGSVPAGPPTTPSVSSDDGNRSNGGAQDDTNEAVGALLQLMRMPTSSSWRI</sequence>
<keyword evidence="3" id="KW-1185">Reference proteome</keyword>